<sequence>MGASSESVRLYFRLQQKMKKCDDENVAFRMKKKMERLREGFPVWIEHPGWNLATADMSVALCIGGDSRMNAGVAKDVCDAFPANRRFLSGESRRGRGLRVGQVVAVTKQLSTRTGLKGAQYIFNLVTKKRHHDRVTYRGLELALRNLLRQVRERRITKLALPMLGCGRDRLSWYRVRNLIDKVFCQYPIRLHLCLLDD</sequence>
<dbReference type="GO" id="GO:0140291">
    <property type="term" value="P:peptidyl-glutamate ADP-deribosylation"/>
    <property type="evidence" value="ECO:0007669"/>
    <property type="project" value="TreeGrafter"/>
</dbReference>
<keyword evidence="3" id="KW-1185">Reference proteome</keyword>
<dbReference type="OrthoDB" id="2155246at2759"/>
<gene>
    <name evidence="2" type="ORF">CLODIP_2_CD10451</name>
</gene>
<dbReference type="EMBL" id="CADEPI010000308">
    <property type="protein sequence ID" value="CAB3383417.1"/>
    <property type="molecule type" value="Genomic_DNA"/>
</dbReference>
<comment type="caution">
    <text evidence="2">The sequence shown here is derived from an EMBL/GenBank/DDBJ whole genome shotgun (WGS) entry which is preliminary data.</text>
</comment>
<protein>
    <recommendedName>
        <fullName evidence="1">Macro domain-containing protein</fullName>
    </recommendedName>
</protein>
<feature type="domain" description="Macro" evidence="1">
    <location>
        <begin position="69"/>
        <end position="178"/>
    </location>
</feature>
<dbReference type="AlphaFoldDB" id="A0A8S1DRF5"/>
<evidence type="ECO:0000259" key="1">
    <source>
        <dbReference type="Pfam" id="PF01661"/>
    </source>
</evidence>
<dbReference type="Proteomes" id="UP000494165">
    <property type="component" value="Unassembled WGS sequence"/>
</dbReference>
<evidence type="ECO:0000313" key="3">
    <source>
        <dbReference type="Proteomes" id="UP000494165"/>
    </source>
</evidence>
<dbReference type="InterPro" id="IPR050892">
    <property type="entry name" value="ADP-ribose_metab_enzymes"/>
</dbReference>
<dbReference type="Pfam" id="PF01661">
    <property type="entry name" value="Macro"/>
    <property type="match status" value="1"/>
</dbReference>
<dbReference type="Gene3D" id="3.40.220.10">
    <property type="entry name" value="Leucine Aminopeptidase, subunit E, domain 1"/>
    <property type="match status" value="1"/>
</dbReference>
<dbReference type="PANTHER" id="PTHR12521:SF0">
    <property type="entry name" value="ADP-RIBOSE GLYCOHYDROLASE OARD1"/>
    <property type="match status" value="1"/>
</dbReference>
<name>A0A8S1DRF5_9INSE</name>
<dbReference type="InterPro" id="IPR002589">
    <property type="entry name" value="Macro_dom"/>
</dbReference>
<reference evidence="2 3" key="1">
    <citation type="submission" date="2020-04" db="EMBL/GenBank/DDBJ databases">
        <authorList>
            <person name="Alioto T."/>
            <person name="Alioto T."/>
            <person name="Gomez Garrido J."/>
        </authorList>
    </citation>
    <scope>NUCLEOTIDE SEQUENCE [LARGE SCALE GENOMIC DNA]</scope>
</reference>
<accession>A0A8S1DRF5</accession>
<dbReference type="PANTHER" id="PTHR12521">
    <property type="entry name" value="PROTEIN C6ORF130"/>
    <property type="match status" value="1"/>
</dbReference>
<organism evidence="2 3">
    <name type="scientific">Cloeon dipterum</name>
    <dbReference type="NCBI Taxonomy" id="197152"/>
    <lineage>
        <taxon>Eukaryota</taxon>
        <taxon>Metazoa</taxon>
        <taxon>Ecdysozoa</taxon>
        <taxon>Arthropoda</taxon>
        <taxon>Hexapoda</taxon>
        <taxon>Insecta</taxon>
        <taxon>Pterygota</taxon>
        <taxon>Palaeoptera</taxon>
        <taxon>Ephemeroptera</taxon>
        <taxon>Pisciforma</taxon>
        <taxon>Baetidae</taxon>
        <taxon>Cloeon</taxon>
    </lineage>
</organism>
<evidence type="ECO:0000313" key="2">
    <source>
        <dbReference type="EMBL" id="CAB3383417.1"/>
    </source>
</evidence>
<dbReference type="InterPro" id="IPR043472">
    <property type="entry name" value="Macro_dom-like"/>
</dbReference>
<dbReference type="SUPFAM" id="SSF52949">
    <property type="entry name" value="Macro domain-like"/>
    <property type="match status" value="1"/>
</dbReference>
<proteinExistence type="predicted"/>